<evidence type="ECO:0000256" key="1">
    <source>
        <dbReference type="SAM" id="Phobius"/>
    </source>
</evidence>
<feature type="transmembrane region" description="Helical" evidence="1">
    <location>
        <begin position="77"/>
        <end position="96"/>
    </location>
</feature>
<evidence type="ECO:0000313" key="3">
    <source>
        <dbReference type="Proteomes" id="UP000217780"/>
    </source>
</evidence>
<feature type="transmembrane region" description="Helical" evidence="1">
    <location>
        <begin position="45"/>
        <end position="65"/>
    </location>
</feature>
<gene>
    <name evidence="2" type="ORF">CLI92_07690</name>
</gene>
<dbReference type="NCBIfam" id="NF041437">
    <property type="entry name" value="TfpZ"/>
    <property type="match status" value="1"/>
</dbReference>
<dbReference type="PROSITE" id="PS51257">
    <property type="entry name" value="PROKAR_LIPOPROTEIN"/>
    <property type="match status" value="1"/>
</dbReference>
<protein>
    <submittedName>
        <fullName evidence="2">Pilus assembly protein</fullName>
    </submittedName>
</protein>
<dbReference type="RefSeq" id="WP_095542268.1">
    <property type="nucleotide sequence ID" value="NZ_NSJC01000006.1"/>
</dbReference>
<dbReference type="AlphaFoldDB" id="A0A2A2T539"/>
<reference evidence="2 3" key="1">
    <citation type="submission" date="2017-08" db="EMBL/GenBank/DDBJ databases">
        <title>WGS of Clinical strains of the CDC Group NO-1 linked to zoonotic infections in humans.</title>
        <authorList>
            <person name="Bernier A.-M."/>
            <person name="Bernard K."/>
        </authorList>
    </citation>
    <scope>NUCLEOTIDE SEQUENCE [LARGE SCALE GENOMIC DNA]</scope>
    <source>
        <strain evidence="2 3">NML91-0035</strain>
    </source>
</reference>
<feature type="transmembrane region" description="Helical" evidence="1">
    <location>
        <begin position="12"/>
        <end position="33"/>
    </location>
</feature>
<sequence>MKQRIHAFAIHLAISCVIALGVAAFTFFCWYPHPYRSLSGGLELFLMIMAIDVIVGPLVTLVIYNEKKSRRAIRFDYGVIAFVQFMALGYGMWTLAQARPVHMVFEKDLFRVVHAADVDARALGKLHPGVVPLPWNGPSWLAVRMPSDPMQRDQVLTRALMGTYEAFQPQLWVPYAESREEVLAAAHPAQALAQQFPELSPMLEQLAKEFNVAKTAIRYLPVVGRNFVVWTVFLDAEANPMGYAAFDSLKP</sequence>
<keyword evidence="1" id="KW-0812">Transmembrane</keyword>
<evidence type="ECO:0000313" key="2">
    <source>
        <dbReference type="EMBL" id="PAX16613.1"/>
    </source>
</evidence>
<accession>A0A2A2T539</accession>
<comment type="caution">
    <text evidence="2">The sequence shown here is derived from an EMBL/GenBank/DDBJ whole genome shotgun (WGS) entry which is preliminary data.</text>
</comment>
<keyword evidence="1" id="KW-0472">Membrane</keyword>
<proteinExistence type="predicted"/>
<name>A0A2A2T539_9BURK</name>
<organism evidence="2 3">
    <name type="scientific">Vandammella animalimorsus</name>
    <dbReference type="NCBI Taxonomy" id="2029117"/>
    <lineage>
        <taxon>Bacteria</taxon>
        <taxon>Pseudomonadati</taxon>
        <taxon>Pseudomonadota</taxon>
        <taxon>Betaproteobacteria</taxon>
        <taxon>Burkholderiales</taxon>
        <taxon>Comamonadaceae</taxon>
        <taxon>Vandammella</taxon>
    </lineage>
</organism>
<dbReference type="InterPro" id="IPR047814">
    <property type="entry name" value="TfpX/TfpZ-like"/>
</dbReference>
<dbReference type="Proteomes" id="UP000217780">
    <property type="component" value="Unassembled WGS sequence"/>
</dbReference>
<dbReference type="GeneID" id="93874316"/>
<dbReference type="EMBL" id="NTBI01000006">
    <property type="protein sequence ID" value="PAX16613.1"/>
    <property type="molecule type" value="Genomic_DNA"/>
</dbReference>
<keyword evidence="1" id="KW-1133">Transmembrane helix</keyword>